<dbReference type="InterPro" id="IPR036148">
    <property type="entry name" value="MmgE/PrpD_sf"/>
</dbReference>
<dbReference type="Proteomes" id="UP000196655">
    <property type="component" value="Unassembled WGS sequence"/>
</dbReference>
<evidence type="ECO:0000259" key="4">
    <source>
        <dbReference type="Pfam" id="PF19305"/>
    </source>
</evidence>
<dbReference type="AlphaFoldDB" id="A0A211ZMY0"/>
<accession>A0A211ZMY0</accession>
<dbReference type="RefSeq" id="WP_088151510.1">
    <property type="nucleotide sequence ID" value="NZ_NHON01000021.1"/>
</dbReference>
<dbReference type="STRING" id="1122125.GCA_000423185_02003"/>
<evidence type="ECO:0000313" key="5">
    <source>
        <dbReference type="EMBL" id="OWJ66621.1"/>
    </source>
</evidence>
<feature type="domain" description="MmgE/PrpD C-terminal" evidence="4">
    <location>
        <begin position="266"/>
        <end position="429"/>
    </location>
</feature>
<comment type="similarity">
    <text evidence="1">Belongs to the PrpD family.</text>
</comment>
<organism evidence="5 6">
    <name type="scientific">Inquilinus limosus</name>
    <dbReference type="NCBI Taxonomy" id="171674"/>
    <lineage>
        <taxon>Bacteria</taxon>
        <taxon>Pseudomonadati</taxon>
        <taxon>Pseudomonadota</taxon>
        <taxon>Alphaproteobacteria</taxon>
        <taxon>Rhodospirillales</taxon>
        <taxon>Rhodospirillaceae</taxon>
        <taxon>Inquilinus</taxon>
    </lineage>
</organism>
<evidence type="ECO:0000259" key="3">
    <source>
        <dbReference type="Pfam" id="PF03972"/>
    </source>
</evidence>
<dbReference type="InterPro" id="IPR042183">
    <property type="entry name" value="MmgE/PrpD_sf_1"/>
</dbReference>
<dbReference type="PANTHER" id="PTHR16943:SF8">
    <property type="entry name" value="2-METHYLCITRATE DEHYDRATASE"/>
    <property type="match status" value="1"/>
</dbReference>
<comment type="caution">
    <text evidence="5">The sequence shown here is derived from an EMBL/GenBank/DDBJ whole genome shotgun (WGS) entry which is preliminary data.</text>
</comment>
<evidence type="ECO:0000256" key="2">
    <source>
        <dbReference type="SAM" id="MobiDB-lite"/>
    </source>
</evidence>
<feature type="compositionally biased region" description="Polar residues" evidence="2">
    <location>
        <begin position="467"/>
        <end position="478"/>
    </location>
</feature>
<reference evidence="6" key="1">
    <citation type="submission" date="2017-05" db="EMBL/GenBank/DDBJ databases">
        <authorList>
            <person name="Macchi M."/>
            <person name="Festa S."/>
            <person name="Coppotelli B.M."/>
            <person name="Morelli I.S."/>
        </authorList>
    </citation>
    <scope>NUCLEOTIDE SEQUENCE [LARGE SCALE GENOMIC DNA]</scope>
    <source>
        <strain evidence="6">I</strain>
    </source>
</reference>
<keyword evidence="6" id="KW-1185">Reference proteome</keyword>
<dbReference type="Gene3D" id="3.30.1330.120">
    <property type="entry name" value="2-methylcitrate dehydratase PrpD"/>
    <property type="match status" value="1"/>
</dbReference>
<dbReference type="Gene3D" id="1.10.4100.10">
    <property type="entry name" value="2-methylcitrate dehydratase PrpD"/>
    <property type="match status" value="1"/>
</dbReference>
<dbReference type="Pfam" id="PF03972">
    <property type="entry name" value="MmgE_PrpD_N"/>
    <property type="match status" value="1"/>
</dbReference>
<evidence type="ECO:0000313" key="6">
    <source>
        <dbReference type="Proteomes" id="UP000196655"/>
    </source>
</evidence>
<dbReference type="GO" id="GO:0016829">
    <property type="term" value="F:lyase activity"/>
    <property type="evidence" value="ECO:0007669"/>
    <property type="project" value="InterPro"/>
</dbReference>
<dbReference type="OrthoDB" id="9795089at2"/>
<dbReference type="PANTHER" id="PTHR16943">
    <property type="entry name" value="2-METHYLCITRATE DEHYDRATASE-RELATED"/>
    <property type="match status" value="1"/>
</dbReference>
<dbReference type="InterPro" id="IPR045336">
    <property type="entry name" value="MmgE_PrpD_N"/>
</dbReference>
<sequence length="488" mass="50505">MAGIIEAIARWSRSGVEFGVLARLRARHAIADTIGCMLAGAGDPAVRAVRAAFAGSIADGPRCTLAGGGQGAEGLSALVNGTAAHALDYDDNFRPGASHASAVLVPALLGPALARGTSGRSLVDAYLVGLEAQAAVGRGVNPSHYTAGWHATSTVGCIGTAAGVAWLCGLDEAGIARAMSLAVSMAAGVKGQFGTPAKPLHAGLAARNAVEAAALAEHGMTGRPDILEAPQGFRELFGGPDAAGWDEVAIGAPHVIESEGLMPKRHPCCGSTHNAVDIVLDLRARHGFAAEEVAAVETLVGIANRRNLAYPDPVDEMQARFSMQYCVALALLKDRLDLSDFTADAVKNEAVRSLLPRVTMASYSEQEERAAAGRPLPHRVAIRLADGRVLAGERAAAKGTIADPFDDADRRAKFADCCRGVLDASAAGRLHDRLDRLDAEPDLSFLEPALARAGQPTETLRGAGIASRQSGTADQNRPAQGRLAAEVR</sequence>
<dbReference type="InterPro" id="IPR042188">
    <property type="entry name" value="MmgE/PrpD_sf_2"/>
</dbReference>
<feature type="region of interest" description="Disordered" evidence="2">
    <location>
        <begin position="464"/>
        <end position="488"/>
    </location>
</feature>
<gene>
    <name evidence="5" type="ORF">BWR60_13280</name>
</gene>
<feature type="domain" description="MmgE/PrpD N-terminal" evidence="3">
    <location>
        <begin position="22"/>
        <end position="240"/>
    </location>
</feature>
<dbReference type="SUPFAM" id="SSF103378">
    <property type="entry name" value="2-methylcitrate dehydratase PrpD"/>
    <property type="match status" value="1"/>
</dbReference>
<name>A0A211ZMY0_9PROT</name>
<dbReference type="InterPro" id="IPR045337">
    <property type="entry name" value="MmgE_PrpD_C"/>
</dbReference>
<protein>
    <submittedName>
        <fullName evidence="5">2-methylcitrate dehydratase</fullName>
    </submittedName>
</protein>
<dbReference type="Pfam" id="PF19305">
    <property type="entry name" value="MmgE_PrpD_C"/>
    <property type="match status" value="1"/>
</dbReference>
<evidence type="ECO:0000256" key="1">
    <source>
        <dbReference type="ARBA" id="ARBA00006174"/>
    </source>
</evidence>
<dbReference type="InterPro" id="IPR005656">
    <property type="entry name" value="MmgE_PrpD"/>
</dbReference>
<dbReference type="EMBL" id="NHON01000021">
    <property type="protein sequence ID" value="OWJ66621.1"/>
    <property type="molecule type" value="Genomic_DNA"/>
</dbReference>
<proteinExistence type="inferred from homology"/>